<dbReference type="InterPro" id="IPR011050">
    <property type="entry name" value="Pectin_lyase_fold/virulence"/>
</dbReference>
<dbReference type="AlphaFoldDB" id="A0A6D2LC26"/>
<dbReference type="Gene3D" id="2.160.20.10">
    <property type="entry name" value="Single-stranded right-handed beta-helix, Pectin lyase-like"/>
    <property type="match status" value="1"/>
</dbReference>
<dbReference type="OrthoDB" id="1581485at2759"/>
<name>A0A6D2LC26_9BRAS</name>
<dbReference type="GO" id="GO:0030570">
    <property type="term" value="F:pectate lyase activity"/>
    <property type="evidence" value="ECO:0007669"/>
    <property type="project" value="InterPro"/>
</dbReference>
<evidence type="ECO:0000313" key="4">
    <source>
        <dbReference type="Proteomes" id="UP000467841"/>
    </source>
</evidence>
<dbReference type="InterPro" id="IPR012334">
    <property type="entry name" value="Pectin_lyas_fold"/>
</dbReference>
<dbReference type="PANTHER" id="PTHR31683:SF105">
    <property type="entry name" value="PECTATE LYASE 2-RELATED"/>
    <property type="match status" value="1"/>
</dbReference>
<dbReference type="PRINTS" id="PR00807">
    <property type="entry name" value="AMBALLERGEN"/>
</dbReference>
<reference evidence="3" key="1">
    <citation type="submission" date="2020-01" db="EMBL/GenBank/DDBJ databases">
        <authorList>
            <person name="Mishra B."/>
        </authorList>
    </citation>
    <scope>NUCLEOTIDE SEQUENCE [LARGE SCALE GENOMIC DNA]</scope>
</reference>
<keyword evidence="2" id="KW-0732">Signal</keyword>
<evidence type="ECO:0000256" key="2">
    <source>
        <dbReference type="ARBA" id="ARBA00022729"/>
    </source>
</evidence>
<sequence>MYENWLLYAIGGSADPIIFSEGNFFVAANAHKQVTKKMTGRWKISTSSKDVFKNGAYFGPSGGAVQPFYKGGESFLVAHGSLVPSLTSSAGVLHCLVGRVC</sequence>
<organism evidence="3 4">
    <name type="scientific">Microthlaspi erraticum</name>
    <dbReference type="NCBI Taxonomy" id="1685480"/>
    <lineage>
        <taxon>Eukaryota</taxon>
        <taxon>Viridiplantae</taxon>
        <taxon>Streptophyta</taxon>
        <taxon>Embryophyta</taxon>
        <taxon>Tracheophyta</taxon>
        <taxon>Spermatophyta</taxon>
        <taxon>Magnoliopsida</taxon>
        <taxon>eudicotyledons</taxon>
        <taxon>Gunneridae</taxon>
        <taxon>Pentapetalae</taxon>
        <taxon>rosids</taxon>
        <taxon>malvids</taxon>
        <taxon>Brassicales</taxon>
        <taxon>Brassicaceae</taxon>
        <taxon>Coluteocarpeae</taxon>
        <taxon>Microthlaspi</taxon>
    </lineage>
</organism>
<accession>A0A6D2LC26</accession>
<dbReference type="Proteomes" id="UP000467841">
    <property type="component" value="Unassembled WGS sequence"/>
</dbReference>
<dbReference type="PANTHER" id="PTHR31683">
    <property type="entry name" value="PECTATE LYASE 18-RELATED"/>
    <property type="match status" value="1"/>
</dbReference>
<dbReference type="SUPFAM" id="SSF51126">
    <property type="entry name" value="Pectin lyase-like"/>
    <property type="match status" value="1"/>
</dbReference>
<protein>
    <submittedName>
        <fullName evidence="3">Uncharacterized protein</fullName>
    </submittedName>
</protein>
<dbReference type="InterPro" id="IPR045032">
    <property type="entry name" value="PEL"/>
</dbReference>
<comment type="caution">
    <text evidence="3">The sequence shown here is derived from an EMBL/GenBank/DDBJ whole genome shotgun (WGS) entry which is preliminary data.</text>
</comment>
<proteinExistence type="inferred from homology"/>
<dbReference type="InterPro" id="IPR018082">
    <property type="entry name" value="AmbAllergen"/>
</dbReference>
<gene>
    <name evidence="3" type="ORF">MERR_LOCUS44789</name>
</gene>
<dbReference type="EMBL" id="CACVBM020001695">
    <property type="protein sequence ID" value="CAA7057553.1"/>
    <property type="molecule type" value="Genomic_DNA"/>
</dbReference>
<comment type="similarity">
    <text evidence="1">Belongs to the polysaccharide lyase 1 family.</text>
</comment>
<evidence type="ECO:0000313" key="3">
    <source>
        <dbReference type="EMBL" id="CAA7057553.1"/>
    </source>
</evidence>
<keyword evidence="4" id="KW-1185">Reference proteome</keyword>
<evidence type="ECO:0000256" key="1">
    <source>
        <dbReference type="ARBA" id="ARBA00010980"/>
    </source>
</evidence>